<feature type="compositionally biased region" description="Polar residues" evidence="1">
    <location>
        <begin position="260"/>
        <end position="275"/>
    </location>
</feature>
<dbReference type="Proteomes" id="UP001520654">
    <property type="component" value="Unassembled WGS sequence"/>
</dbReference>
<evidence type="ECO:0000259" key="2">
    <source>
        <dbReference type="Pfam" id="PF03771"/>
    </source>
</evidence>
<evidence type="ECO:0000256" key="1">
    <source>
        <dbReference type="SAM" id="MobiDB-lite"/>
    </source>
</evidence>
<name>A0ABS8E162_9ACTN</name>
<organism evidence="3 4">
    <name type="scientific">Streptomyces flavotricini</name>
    <dbReference type="NCBI Taxonomy" id="66888"/>
    <lineage>
        <taxon>Bacteria</taxon>
        <taxon>Bacillati</taxon>
        <taxon>Actinomycetota</taxon>
        <taxon>Actinomycetes</taxon>
        <taxon>Kitasatosporales</taxon>
        <taxon>Streptomycetaceae</taxon>
        <taxon>Streptomyces</taxon>
    </lineage>
</organism>
<feature type="region of interest" description="Disordered" evidence="1">
    <location>
        <begin position="233"/>
        <end position="281"/>
    </location>
</feature>
<reference evidence="3 4" key="1">
    <citation type="submission" date="2021-08" db="EMBL/GenBank/DDBJ databases">
        <title>Genomic Architecture of Streptomyces flavotricini NGL1 and Streptomyces erythrochromogenes HMS4 With Differential Plant Beneficial attributes and laccase production capabilities.</title>
        <authorList>
            <person name="Salwan R."/>
            <person name="Kaur R."/>
            <person name="Sharma V."/>
        </authorList>
    </citation>
    <scope>NUCLEOTIDE SEQUENCE [LARGE SCALE GENOMIC DNA]</scope>
    <source>
        <strain evidence="3 4">NGL1</strain>
    </source>
</reference>
<protein>
    <submittedName>
        <fullName evidence="3">DUF317 domain-containing protein</fullName>
    </submittedName>
</protein>
<feature type="compositionally biased region" description="Pro residues" evidence="1">
    <location>
        <begin position="235"/>
        <end position="244"/>
    </location>
</feature>
<evidence type="ECO:0000313" key="3">
    <source>
        <dbReference type="EMBL" id="MCC0094665.1"/>
    </source>
</evidence>
<accession>A0ABS8E162</accession>
<gene>
    <name evidence="3" type="ORF">K7B10_07685</name>
</gene>
<feature type="domain" description="DUF317" evidence="2">
    <location>
        <begin position="152"/>
        <end position="215"/>
    </location>
</feature>
<dbReference type="EMBL" id="JAINUL010000001">
    <property type="protein sequence ID" value="MCC0094665.1"/>
    <property type="molecule type" value="Genomic_DNA"/>
</dbReference>
<dbReference type="InterPro" id="IPR005523">
    <property type="entry name" value="DUF317_SPDY"/>
</dbReference>
<comment type="caution">
    <text evidence="3">The sequence shown here is derived from an EMBL/GenBank/DDBJ whole genome shotgun (WGS) entry which is preliminary data.</text>
</comment>
<dbReference type="RefSeq" id="WP_229335223.1">
    <property type="nucleotide sequence ID" value="NZ_JAINUL010000001.1"/>
</dbReference>
<proteinExistence type="predicted"/>
<evidence type="ECO:0000313" key="4">
    <source>
        <dbReference type="Proteomes" id="UP001520654"/>
    </source>
</evidence>
<dbReference type="Pfam" id="PF03771">
    <property type="entry name" value="SPDY"/>
    <property type="match status" value="2"/>
</dbReference>
<sequence length="281" mass="30489">MTDTSDIDGDVWVSPRYLAGSAANVDPALKPLFDLGFDRHNDEYGNLYLASPDRKVRLGFLPEGEDDGMWRITAYKDPFAAPAWGVCFNDSAPTELVTAFTTALASAYTTGADAYLHNGADQDRYDALAPLLDERWKLQYTGYGSALALRAPDGMAGLEYATGPLDPQRELTTLQARWYMEGGLKGPRWYATASTGTPVTLVAAVTTALADPAPVARWDSFLSSLLRPHVQLTPVVPPPPPAPTPLDVHRRTGTRPRPALTTTSVPRWSTSTSTRPAAARR</sequence>
<keyword evidence="4" id="KW-1185">Reference proteome</keyword>
<feature type="domain" description="DUF317" evidence="2">
    <location>
        <begin position="51"/>
        <end position="107"/>
    </location>
</feature>